<dbReference type="EMBL" id="CP038437">
    <property type="protein sequence ID" value="QEM83373.1"/>
    <property type="molecule type" value="Genomic_DNA"/>
</dbReference>
<dbReference type="PANTHER" id="PTHR43900:SF3">
    <property type="entry name" value="GLUTATHIONE S-TRANSFERASE RHO"/>
    <property type="match status" value="1"/>
</dbReference>
<dbReference type="PANTHER" id="PTHR43900">
    <property type="entry name" value="GLUTATHIONE S-TRANSFERASE RHO"/>
    <property type="match status" value="1"/>
</dbReference>
<dbReference type="Gene3D" id="3.40.30.10">
    <property type="entry name" value="Glutaredoxin"/>
    <property type="match status" value="1"/>
</dbReference>
<proteinExistence type="predicted"/>
<dbReference type="RefSeq" id="WP_149286495.1">
    <property type="nucleotide sequence ID" value="NZ_CP038437.2"/>
</dbReference>
<gene>
    <name evidence="5" type="ORF">E4T21_18785</name>
</gene>
<evidence type="ECO:0000259" key="3">
    <source>
        <dbReference type="PROSITE" id="PS50404"/>
    </source>
</evidence>
<dbReference type="PROSITE" id="PS50404">
    <property type="entry name" value="GST_NTER"/>
    <property type="match status" value="1"/>
</dbReference>
<dbReference type="InterPro" id="IPR004045">
    <property type="entry name" value="Glutathione_S-Trfase_N"/>
</dbReference>
<dbReference type="CDD" id="cd00299">
    <property type="entry name" value="GST_C_family"/>
    <property type="match status" value="1"/>
</dbReference>
<dbReference type="SFLD" id="SFLDG00358">
    <property type="entry name" value="Main_(cytGST)"/>
    <property type="match status" value="1"/>
</dbReference>
<accession>A0A5C1NL97</accession>
<evidence type="ECO:0000256" key="2">
    <source>
        <dbReference type="ARBA" id="ARBA00022679"/>
    </source>
</evidence>
<name>A0A5C1NL97_9GAMM</name>
<evidence type="ECO:0000256" key="1">
    <source>
        <dbReference type="ARBA" id="ARBA00012452"/>
    </source>
</evidence>
<dbReference type="InterPro" id="IPR040079">
    <property type="entry name" value="Glutathione_S-Trfase"/>
</dbReference>
<organism evidence="5 6">
    <name type="scientific">Halomonas binhaiensis</name>
    <dbReference type="NCBI Taxonomy" id="2562282"/>
    <lineage>
        <taxon>Bacteria</taxon>
        <taxon>Pseudomonadati</taxon>
        <taxon>Pseudomonadota</taxon>
        <taxon>Gammaproteobacteria</taxon>
        <taxon>Oceanospirillales</taxon>
        <taxon>Halomonadaceae</taxon>
        <taxon>Halomonas</taxon>
    </lineage>
</organism>
<sequence>MAAVHILGPAFSNFVRSAMLVCEEKGIDYSVGLEHSGRQYQMHSPEHLSVNPFGKVPVLFHGERKLYETVAICRYLDAGFDGPSLQPADPWQRALVDQWCSALAVQVDQALVRRYLLEFVMPQIVGGEVSMDKVREAEPGVVNTLAILEDQLRDDGYLVGDSFTLADVIAAPMLDYLVGMAPAQPLVNEAPKVQAYVARLKDRASTRRVLVEPVFSA</sequence>
<dbReference type="Proteomes" id="UP000324285">
    <property type="component" value="Chromosome"/>
</dbReference>
<protein>
    <recommendedName>
        <fullName evidence="1">glutathione transferase</fullName>
        <ecNumber evidence="1">2.5.1.18</ecNumber>
    </recommendedName>
</protein>
<feature type="domain" description="GST N-terminal" evidence="3">
    <location>
        <begin position="2"/>
        <end position="84"/>
    </location>
</feature>
<dbReference type="EC" id="2.5.1.18" evidence="1"/>
<dbReference type="Pfam" id="PF13409">
    <property type="entry name" value="GST_N_2"/>
    <property type="match status" value="1"/>
</dbReference>
<keyword evidence="2" id="KW-0808">Transferase</keyword>
<dbReference type="InterPro" id="IPR036249">
    <property type="entry name" value="Thioredoxin-like_sf"/>
</dbReference>
<evidence type="ECO:0000313" key="6">
    <source>
        <dbReference type="Proteomes" id="UP000324285"/>
    </source>
</evidence>
<evidence type="ECO:0000313" key="5">
    <source>
        <dbReference type="EMBL" id="QEM83373.1"/>
    </source>
</evidence>
<dbReference type="SFLD" id="SFLDS00019">
    <property type="entry name" value="Glutathione_Transferase_(cytos"/>
    <property type="match status" value="1"/>
</dbReference>
<dbReference type="Gene3D" id="1.20.1050.10">
    <property type="match status" value="1"/>
</dbReference>
<dbReference type="SUPFAM" id="SSF52833">
    <property type="entry name" value="Thioredoxin-like"/>
    <property type="match status" value="1"/>
</dbReference>
<dbReference type="OrthoDB" id="5740960at2"/>
<dbReference type="GO" id="GO:0005737">
    <property type="term" value="C:cytoplasm"/>
    <property type="evidence" value="ECO:0007669"/>
    <property type="project" value="TreeGrafter"/>
</dbReference>
<dbReference type="GO" id="GO:0004364">
    <property type="term" value="F:glutathione transferase activity"/>
    <property type="evidence" value="ECO:0007669"/>
    <property type="project" value="UniProtKB-EC"/>
</dbReference>
<dbReference type="GO" id="GO:0043295">
    <property type="term" value="F:glutathione binding"/>
    <property type="evidence" value="ECO:0007669"/>
    <property type="project" value="TreeGrafter"/>
</dbReference>
<dbReference type="SUPFAM" id="SSF47616">
    <property type="entry name" value="GST C-terminal domain-like"/>
    <property type="match status" value="1"/>
</dbReference>
<dbReference type="Pfam" id="PF13410">
    <property type="entry name" value="GST_C_2"/>
    <property type="match status" value="1"/>
</dbReference>
<dbReference type="PROSITE" id="PS50405">
    <property type="entry name" value="GST_CTER"/>
    <property type="match status" value="1"/>
</dbReference>
<dbReference type="AlphaFoldDB" id="A0A5C1NL97"/>
<evidence type="ECO:0000259" key="4">
    <source>
        <dbReference type="PROSITE" id="PS50405"/>
    </source>
</evidence>
<dbReference type="InterPro" id="IPR036282">
    <property type="entry name" value="Glutathione-S-Trfase_C_sf"/>
</dbReference>
<reference evidence="5" key="1">
    <citation type="submission" date="2021-02" db="EMBL/GenBank/DDBJ databases">
        <title>Strain Y2R2, a novel species of the genus Halomonas.</title>
        <authorList>
            <person name="Huang H."/>
        </authorList>
    </citation>
    <scope>NUCLEOTIDE SEQUENCE</scope>
    <source>
        <strain evidence="5">Y2R2</strain>
    </source>
</reference>
<dbReference type="KEGG" id="hbh:E4T21_18785"/>
<feature type="domain" description="GST C-terminal" evidence="4">
    <location>
        <begin position="89"/>
        <end position="217"/>
    </location>
</feature>
<keyword evidence="6" id="KW-1185">Reference proteome</keyword>
<dbReference type="InterPro" id="IPR010987">
    <property type="entry name" value="Glutathione-S-Trfase_C-like"/>
</dbReference>